<comment type="subcellular location">
    <subcellularLocation>
        <location evidence="11">Cell membrane</location>
        <topology evidence="11">Single-pass membrane protein</topology>
    </subcellularLocation>
</comment>
<dbReference type="GO" id="GO:0008556">
    <property type="term" value="F:P-type potassium transmembrane transporter activity"/>
    <property type="evidence" value="ECO:0007669"/>
    <property type="project" value="InterPro"/>
</dbReference>
<dbReference type="Proteomes" id="UP000298429">
    <property type="component" value="Unassembled WGS sequence"/>
</dbReference>
<evidence type="ECO:0000256" key="5">
    <source>
        <dbReference type="ARBA" id="ARBA00022741"/>
    </source>
</evidence>
<organism evidence="12 13">
    <name type="scientific">Leptospira barantonii</name>
    <dbReference type="NCBI Taxonomy" id="2023184"/>
    <lineage>
        <taxon>Bacteria</taxon>
        <taxon>Pseudomonadati</taxon>
        <taxon>Spirochaetota</taxon>
        <taxon>Spirochaetia</taxon>
        <taxon>Leptospirales</taxon>
        <taxon>Leptospiraceae</taxon>
        <taxon>Leptospira</taxon>
    </lineage>
</organism>
<evidence type="ECO:0000256" key="3">
    <source>
        <dbReference type="ARBA" id="ARBA00022538"/>
    </source>
</evidence>
<keyword evidence="1 11" id="KW-0813">Transport</keyword>
<evidence type="ECO:0000256" key="6">
    <source>
        <dbReference type="ARBA" id="ARBA00022840"/>
    </source>
</evidence>
<name>A0A5F2BDR3_9LEPT</name>
<dbReference type="PANTHER" id="PTHR30042">
    <property type="entry name" value="POTASSIUM-TRANSPORTING ATPASE C CHAIN"/>
    <property type="match status" value="1"/>
</dbReference>
<evidence type="ECO:0000256" key="4">
    <source>
        <dbReference type="ARBA" id="ARBA00022692"/>
    </source>
</evidence>
<evidence type="ECO:0000256" key="10">
    <source>
        <dbReference type="ARBA" id="ARBA00023136"/>
    </source>
</evidence>
<dbReference type="EMBL" id="RQGN01000045">
    <property type="protein sequence ID" value="TGM03537.1"/>
    <property type="molecule type" value="Genomic_DNA"/>
</dbReference>
<keyword evidence="8 11" id="KW-1133">Transmembrane helix</keyword>
<keyword evidence="7 11" id="KW-0630">Potassium</keyword>
<comment type="similarity">
    <text evidence="11">Belongs to the KdpC family.</text>
</comment>
<dbReference type="InterPro" id="IPR003820">
    <property type="entry name" value="KdpC"/>
</dbReference>
<protein>
    <recommendedName>
        <fullName evidence="11">Potassium-transporting ATPase KdpC subunit</fullName>
    </recommendedName>
    <alternativeName>
        <fullName evidence="11">ATP phosphohydrolase [potassium-transporting] C chain</fullName>
    </alternativeName>
    <alternativeName>
        <fullName evidence="11">Potassium-binding and translocating subunit C</fullName>
    </alternativeName>
    <alternativeName>
        <fullName evidence="11">Potassium-translocating ATPase C chain</fullName>
    </alternativeName>
</protein>
<evidence type="ECO:0000256" key="2">
    <source>
        <dbReference type="ARBA" id="ARBA00022475"/>
    </source>
</evidence>
<keyword evidence="5 11" id="KW-0547">Nucleotide-binding</keyword>
<dbReference type="NCBIfam" id="NF001454">
    <property type="entry name" value="PRK00315.1"/>
    <property type="match status" value="1"/>
</dbReference>
<dbReference type="RefSeq" id="WP_135670855.1">
    <property type="nucleotide sequence ID" value="NZ_RQGN01000045.1"/>
</dbReference>
<reference evidence="12 13" key="1">
    <citation type="journal article" date="2019" name="PLoS Negl. Trop. Dis.">
        <title>Revisiting the worldwide diversity of Leptospira species in the environment.</title>
        <authorList>
            <person name="Vincent A.T."/>
            <person name="Schiettekatte O."/>
            <person name="Bourhy P."/>
            <person name="Veyrier F.J."/>
            <person name="Picardeau M."/>
        </authorList>
    </citation>
    <scope>NUCLEOTIDE SEQUENCE [LARGE SCALE GENOMIC DNA]</scope>
    <source>
        <strain evidence="12 13">201702444</strain>
    </source>
</reference>
<evidence type="ECO:0000256" key="9">
    <source>
        <dbReference type="ARBA" id="ARBA00023065"/>
    </source>
</evidence>
<keyword evidence="6 11" id="KW-0067">ATP-binding</keyword>
<dbReference type="NCBIfam" id="TIGR00681">
    <property type="entry name" value="kdpC"/>
    <property type="match status" value="1"/>
</dbReference>
<keyword evidence="10 11" id="KW-0472">Membrane</keyword>
<dbReference type="GO" id="GO:0005886">
    <property type="term" value="C:plasma membrane"/>
    <property type="evidence" value="ECO:0007669"/>
    <property type="project" value="UniProtKB-SubCell"/>
</dbReference>
<dbReference type="AlphaFoldDB" id="A0A5F2BDR3"/>
<keyword evidence="2 11" id="KW-1003">Cell membrane</keyword>
<dbReference type="PIRSF" id="PIRSF001296">
    <property type="entry name" value="K_ATPase_KdpC"/>
    <property type="match status" value="1"/>
</dbReference>
<feature type="transmembrane region" description="Helical" evidence="11">
    <location>
        <begin position="12"/>
        <end position="31"/>
    </location>
</feature>
<dbReference type="HAMAP" id="MF_00276">
    <property type="entry name" value="KdpC"/>
    <property type="match status" value="1"/>
</dbReference>
<accession>A0A5F2BDR3</accession>
<dbReference type="GO" id="GO:0005524">
    <property type="term" value="F:ATP binding"/>
    <property type="evidence" value="ECO:0007669"/>
    <property type="project" value="UniProtKB-UniRule"/>
</dbReference>
<evidence type="ECO:0000256" key="8">
    <source>
        <dbReference type="ARBA" id="ARBA00022989"/>
    </source>
</evidence>
<keyword evidence="4 11" id="KW-0812">Transmembrane</keyword>
<dbReference type="Pfam" id="PF02669">
    <property type="entry name" value="KdpC"/>
    <property type="match status" value="1"/>
</dbReference>
<evidence type="ECO:0000313" key="13">
    <source>
        <dbReference type="Proteomes" id="UP000298429"/>
    </source>
</evidence>
<evidence type="ECO:0000313" key="12">
    <source>
        <dbReference type="EMBL" id="TGM03537.1"/>
    </source>
</evidence>
<sequence>MFKNTTIAIRTLFVLTFITGIFYPIVITGFAERLFPSRSNGSLIRIDDKIVGSEWIAQKFTKKEYVWSRPSASDYSAFPSGASNASATNASLKTKVEERKKFLLATHPDQKTVPPDLLFASGSGLDPHLSLDAVLFQMNRVAVARKLTPEQILRFKKILEESIEKPSFGYIGENRINVLRLNLKLDGEFGTIKE</sequence>
<dbReference type="PANTHER" id="PTHR30042:SF2">
    <property type="entry name" value="POTASSIUM-TRANSPORTING ATPASE KDPC SUBUNIT"/>
    <property type="match status" value="1"/>
</dbReference>
<evidence type="ECO:0000256" key="11">
    <source>
        <dbReference type="HAMAP-Rule" id="MF_00276"/>
    </source>
</evidence>
<comment type="function">
    <text evidence="11">Part of the high-affinity ATP-driven potassium transport (or Kdp) system, which catalyzes the hydrolysis of ATP coupled with the electrogenic transport of potassium into the cytoplasm. This subunit acts as a catalytic chaperone that increases the ATP-binding affinity of the ATP-hydrolyzing subunit KdpB by the formation of a transient KdpB/KdpC/ATP ternary complex.</text>
</comment>
<comment type="subunit">
    <text evidence="11">The system is composed of three essential subunits: KdpA, KdpB and KdpC.</text>
</comment>
<keyword evidence="3 11" id="KW-0633">Potassium transport</keyword>
<dbReference type="OrthoDB" id="9809491at2"/>
<evidence type="ECO:0000256" key="7">
    <source>
        <dbReference type="ARBA" id="ARBA00022958"/>
    </source>
</evidence>
<evidence type="ECO:0000256" key="1">
    <source>
        <dbReference type="ARBA" id="ARBA00022448"/>
    </source>
</evidence>
<keyword evidence="9 11" id="KW-0406">Ion transport</keyword>
<gene>
    <name evidence="11 12" type="primary">kdpC</name>
    <name evidence="12" type="ORF">EHQ76_10035</name>
</gene>
<comment type="caution">
    <text evidence="12">The sequence shown here is derived from an EMBL/GenBank/DDBJ whole genome shotgun (WGS) entry which is preliminary data.</text>
</comment>
<proteinExistence type="inferred from homology"/>